<feature type="chain" id="PRO_5047045890" description="Secreted protein" evidence="1">
    <location>
        <begin position="33"/>
        <end position="287"/>
    </location>
</feature>
<sequence length="287" mass="28285">MSRPARPVLAVLGGFVAAAVAVAWAPAVPAVADPPGLVNVGVNSARNSSDKAVTASCPAGKVVTGGGGYLAVSQSAWGHVGIERLEPLAGGTGFGVTMREAGDDDFLDDWAVTGQAICAPAPAGWQVVSATGPAQTQYVTVSCGTKRVIGAGGRINSGGAGAVLLDQAVPSADLRSVTARGVVVAGANPPPAWSVTAYAVCATNPAGLERISGSAGPDALGHASFSQSCPAGKALYGVGADINAGNGWVLLSGLNVIDEDSTSTWADEYQGGPPNAWSLTGYGICGS</sequence>
<keyword evidence="1" id="KW-0732">Signal</keyword>
<evidence type="ECO:0000313" key="2">
    <source>
        <dbReference type="EMBL" id="GIG95909.1"/>
    </source>
</evidence>
<gene>
    <name evidence="2" type="ORF">Pma05_24820</name>
</gene>
<evidence type="ECO:0000313" key="3">
    <source>
        <dbReference type="Proteomes" id="UP000621500"/>
    </source>
</evidence>
<organism evidence="2 3">
    <name type="scientific">Plantactinospora mayteni</name>
    <dbReference type="NCBI Taxonomy" id="566021"/>
    <lineage>
        <taxon>Bacteria</taxon>
        <taxon>Bacillati</taxon>
        <taxon>Actinomycetota</taxon>
        <taxon>Actinomycetes</taxon>
        <taxon>Micromonosporales</taxon>
        <taxon>Micromonosporaceae</taxon>
        <taxon>Plantactinospora</taxon>
    </lineage>
</organism>
<dbReference type="Proteomes" id="UP000621500">
    <property type="component" value="Unassembled WGS sequence"/>
</dbReference>
<comment type="caution">
    <text evidence="2">The sequence shown here is derived from an EMBL/GenBank/DDBJ whole genome shotgun (WGS) entry which is preliminary data.</text>
</comment>
<protein>
    <recommendedName>
        <fullName evidence="4">Secreted protein</fullName>
    </recommendedName>
</protein>
<proteinExistence type="predicted"/>
<name>A0ABQ4EMP1_9ACTN</name>
<accession>A0ABQ4EMP1</accession>
<keyword evidence="3" id="KW-1185">Reference proteome</keyword>
<dbReference type="RefSeq" id="WP_203857459.1">
    <property type="nucleotide sequence ID" value="NZ_BAAAZQ010000008.1"/>
</dbReference>
<evidence type="ECO:0000256" key="1">
    <source>
        <dbReference type="SAM" id="SignalP"/>
    </source>
</evidence>
<evidence type="ECO:0008006" key="4">
    <source>
        <dbReference type="Google" id="ProtNLM"/>
    </source>
</evidence>
<dbReference type="EMBL" id="BONX01000012">
    <property type="protein sequence ID" value="GIG95909.1"/>
    <property type="molecule type" value="Genomic_DNA"/>
</dbReference>
<feature type="signal peptide" evidence="1">
    <location>
        <begin position="1"/>
        <end position="32"/>
    </location>
</feature>
<reference evidence="2 3" key="1">
    <citation type="submission" date="2021-01" db="EMBL/GenBank/DDBJ databases">
        <title>Whole genome shotgun sequence of Plantactinospora mayteni NBRC 109088.</title>
        <authorList>
            <person name="Komaki H."/>
            <person name="Tamura T."/>
        </authorList>
    </citation>
    <scope>NUCLEOTIDE SEQUENCE [LARGE SCALE GENOMIC DNA]</scope>
    <source>
        <strain evidence="2 3">NBRC 109088</strain>
    </source>
</reference>